<feature type="transmembrane region" description="Helical" evidence="2">
    <location>
        <begin position="949"/>
        <end position="967"/>
    </location>
</feature>
<keyword evidence="6" id="KW-1185">Reference proteome</keyword>
<evidence type="ECO:0000256" key="1">
    <source>
        <dbReference type="SAM" id="MobiDB-lite"/>
    </source>
</evidence>
<evidence type="ECO:0008006" key="7">
    <source>
        <dbReference type="Google" id="ProtNLM"/>
    </source>
</evidence>
<dbReference type="AlphaFoldDB" id="A0A8J4A8V6"/>
<sequence length="1264" mass="139247">MGTGPRPPMYSGRSKRSQQSSEGKHAGDHGPTRMAPGSLYDPLVFRVAPATDPLERQAERIADRVIAGGTALPSLAGDDQVVHRQCAACQEEEEGPQVRRKCAPCARGGEQNAGTLVASTMREAGVPLDSATRGFFEPRLGRDLSDTRIHTGSLADASARAINAFAYTSGTHIAFASGRFSTDTNEGRHLLAHELAHVVQQSDGAKAIQRAAATLDAPASLFLHVEIAGTPVDLEIDIDGLADAAALQSEPDLLKAVAEATEGVLGVGAAAGETLEFLTGPRVKAAIRADLEGIAARFYLPMARLEMLLHERAAAVEHTGIRDAVEAWLAEHYRFPAGSIGWPAVLKRLEVPAVTVVSETAVQRSTRERYGLLLRLLAADEDTPAESLPYTVDTSLLETALKEYASTVLPGTSVAKMLLETHGEAFLLTWIPRLRALQFIPAGFSLTALQPIFSERALETRRNALIDQFMRVEAPYLSMMYLYDRYALDPAVSPLAFLERLDLVEYESKLIQTLVGTVAARARRDPQYREAFRILSIERTRVALIGKIAFAALRQQTVRDNAVLHFETLSVDELSATDAAIAADPSGYVAAVAPAAAVTFTLLDRVRRGVPIEEGLAGWTADRSPGTAAPQFAEILGLITIFSYLDELSRLKAAEEEQARDLISQRVKVEYPALAALLKQMAAFEEQYIREEWLPMLKQVALDMLRENRRELLTKKATLENPDPRRVVELFDGAEQLRTLAETLTTGEVESMEISSLKLTSKDTKFLYGTADAMEAEAKLLGDPDRRKKQIAELERVLGLFADVIDDVKSGDYDPLDYAPGVYEEARARLKIGEYDPGTTMYMAMTGMARNSSPFLARTIVWWRVEGERRRTWKQVLMMIGQLALSIAAMLTGGVVGLILKAVDMAVDIAVGAVDVAEAQKMLDMAEVDIHGDVRGISVEDAKAIRRRALFGLGLSIGLNALGVGLSPTGRRVLGSMWAWRAALSPAARRALRANRELAELFATMNPQVRRLLTICDSPCTIPLTATKVQVDKLTKLVNKLGITGDHPGLREFLHHPERIKDLNRTIKTLDDVEDLKDLERVLDTAIVQKGQRHGVTPFRDAKDLWVYPRPDKVQVIEHDIASYGTHKKVGTNNFFQSHHGIQNEWAKQRFGRLYDPDAGRCILLRDRHARTPHRIVSARQATRMKTTPFGKRTYEMERSWMMEDLTEAGVSKPVRDRMLRESDQYFETIYLAVEKRAIGGGLKGPALDIHLTGLFGKWRPGSP</sequence>
<dbReference type="Proteomes" id="UP000635606">
    <property type="component" value="Unassembled WGS sequence"/>
</dbReference>
<accession>A0A8J4A8V6</accession>
<evidence type="ECO:0000259" key="3">
    <source>
        <dbReference type="Pfam" id="PF13699"/>
    </source>
</evidence>
<feature type="compositionally biased region" description="Basic and acidic residues" evidence="1">
    <location>
        <begin position="22"/>
        <end position="31"/>
    </location>
</feature>
<evidence type="ECO:0000313" key="5">
    <source>
        <dbReference type="EMBL" id="GIJ75096.1"/>
    </source>
</evidence>
<comment type="caution">
    <text evidence="5">The sequence shown here is derived from an EMBL/GenBank/DDBJ whole genome shotgun (WGS) entry which is preliminary data.</text>
</comment>
<evidence type="ECO:0000256" key="2">
    <source>
        <dbReference type="SAM" id="Phobius"/>
    </source>
</evidence>
<reference evidence="5" key="1">
    <citation type="submission" date="2021-01" db="EMBL/GenBank/DDBJ databases">
        <title>Whole genome shotgun sequence of Virgisporangium ochraceum NBRC 16418.</title>
        <authorList>
            <person name="Komaki H."/>
            <person name="Tamura T."/>
        </authorList>
    </citation>
    <scope>NUCLEOTIDE SEQUENCE</scope>
    <source>
        <strain evidence="5">NBRC 16418</strain>
    </source>
</reference>
<feature type="domain" description="Tox-SHH" evidence="4">
    <location>
        <begin position="1133"/>
        <end position="1228"/>
    </location>
</feature>
<feature type="region of interest" description="Disordered" evidence="1">
    <location>
        <begin position="1"/>
        <end position="38"/>
    </location>
</feature>
<dbReference type="Pfam" id="PF15652">
    <property type="entry name" value="Tox-SHH"/>
    <property type="match status" value="1"/>
</dbReference>
<dbReference type="Pfam" id="PF13699">
    <property type="entry name" value="eCIS_core"/>
    <property type="match status" value="1"/>
</dbReference>
<evidence type="ECO:0000313" key="6">
    <source>
        <dbReference type="Proteomes" id="UP000635606"/>
    </source>
</evidence>
<proteinExistence type="predicted"/>
<keyword evidence="2" id="KW-0472">Membrane</keyword>
<name>A0A8J4A8V6_9ACTN</name>
<dbReference type="InterPro" id="IPR025295">
    <property type="entry name" value="eCIS_core_dom"/>
</dbReference>
<dbReference type="EMBL" id="BOPH01000149">
    <property type="protein sequence ID" value="GIJ75096.1"/>
    <property type="molecule type" value="Genomic_DNA"/>
</dbReference>
<dbReference type="InterPro" id="IPR028900">
    <property type="entry name" value="Tox-SHH_dom"/>
</dbReference>
<keyword evidence="2" id="KW-1133">Transmembrane helix</keyword>
<feature type="transmembrane region" description="Helical" evidence="2">
    <location>
        <begin position="876"/>
        <end position="900"/>
    </location>
</feature>
<evidence type="ECO:0000259" key="4">
    <source>
        <dbReference type="Pfam" id="PF15652"/>
    </source>
</evidence>
<organism evidence="5 6">
    <name type="scientific">Virgisporangium ochraceum</name>
    <dbReference type="NCBI Taxonomy" id="65505"/>
    <lineage>
        <taxon>Bacteria</taxon>
        <taxon>Bacillati</taxon>
        <taxon>Actinomycetota</taxon>
        <taxon>Actinomycetes</taxon>
        <taxon>Micromonosporales</taxon>
        <taxon>Micromonosporaceae</taxon>
        <taxon>Virgisporangium</taxon>
    </lineage>
</organism>
<gene>
    <name evidence="5" type="ORF">Voc01_100130</name>
</gene>
<feature type="domain" description="eCIS core" evidence="3">
    <location>
        <begin position="127"/>
        <end position="204"/>
    </location>
</feature>
<keyword evidence="2" id="KW-0812">Transmembrane</keyword>
<protein>
    <recommendedName>
        <fullName evidence="7">DUF4157 domain-containing protein</fullName>
    </recommendedName>
</protein>